<dbReference type="GeneTree" id="ENSGT00940000159036"/>
<sequence length="260" mass="30077">MTDKEFKRRLSAGENSNFRTVVRDVFQEQKLGIPIQPTALFSPSKLRKSCTHPKHENRRTPSQSHPISIPDGRKRTLEEKKKEGNCETGSLFSLSEDCNHNHENDIFSLHTMDLPKKKHRRDSDFSLSKLSNPLSASVGSNKRRRRSDIIQTNVSLLTLIVTSARTNLFRQFLKKEYSEENLDFWLEIEEYRKVKSNKLLKAATIIYENYIVVGSPREINIDAGTRTAIVTSMKDPDVTTFDLAQARVFLLMERDSFRRF</sequence>
<dbReference type="InterPro" id="IPR036305">
    <property type="entry name" value="RGS_sf"/>
</dbReference>
<dbReference type="FunFam" id="1.10.167.10:FF:000001">
    <property type="entry name" value="Putative regulator of g-protein signaling 12"/>
    <property type="match status" value="1"/>
</dbReference>
<reference evidence="3" key="2">
    <citation type="journal article" date="2008" name="Genome Biol.">
        <title>Improved genome assembly and evidence-based global gene model set for the chordate Ciona intestinalis: new insight into intron and operon populations.</title>
        <authorList>
            <person name="Satou Y."/>
            <person name="Mineta K."/>
            <person name="Ogasawara M."/>
            <person name="Sasakura Y."/>
            <person name="Shoguchi E."/>
            <person name="Ueno K."/>
            <person name="Yamada L."/>
            <person name="Matsumoto J."/>
            <person name="Wasserscheid J."/>
            <person name="Dewar K."/>
            <person name="Wiley G.B."/>
            <person name="Macmil S.L."/>
            <person name="Roe B.A."/>
            <person name="Zeller R.W."/>
            <person name="Hastings K.E."/>
            <person name="Lemaire P."/>
            <person name="Lindquist E."/>
            <person name="Endo T."/>
            <person name="Hotta K."/>
            <person name="Inaba K."/>
        </authorList>
    </citation>
    <scope>NUCLEOTIDE SEQUENCE [LARGE SCALE GENOMIC DNA]</scope>
    <source>
        <strain evidence="3">wild type</strain>
    </source>
</reference>
<accession>F7ARA7</accession>
<feature type="domain" description="RGS" evidence="2">
    <location>
        <begin position="155"/>
        <end position="260"/>
    </location>
</feature>
<reference evidence="3" key="4">
    <citation type="submission" date="2025-09" db="UniProtKB">
        <authorList>
            <consortium name="Ensembl"/>
        </authorList>
    </citation>
    <scope>IDENTIFICATION</scope>
</reference>
<dbReference type="PRINTS" id="PR01301">
    <property type="entry name" value="RGSPROTEIN"/>
</dbReference>
<keyword evidence="4" id="KW-1185">Reference proteome</keyword>
<dbReference type="Gene3D" id="1.10.167.10">
    <property type="entry name" value="Regulator of G-protein Signalling 4, domain 2"/>
    <property type="match status" value="1"/>
</dbReference>
<dbReference type="PANTHER" id="PTHR10845">
    <property type="entry name" value="REGULATOR OF G PROTEIN SIGNALING"/>
    <property type="match status" value="1"/>
</dbReference>
<dbReference type="EMBL" id="EAAA01002880">
    <property type="status" value="NOT_ANNOTATED_CDS"/>
    <property type="molecule type" value="Genomic_DNA"/>
</dbReference>
<dbReference type="Pfam" id="PF00615">
    <property type="entry name" value="RGS"/>
    <property type="match status" value="1"/>
</dbReference>
<dbReference type="STRING" id="7719.ENSCINP00000025724"/>
<dbReference type="AlphaFoldDB" id="F7ARA7"/>
<feature type="region of interest" description="Disordered" evidence="1">
    <location>
        <begin position="44"/>
        <end position="74"/>
    </location>
</feature>
<protein>
    <recommendedName>
        <fullName evidence="2">RGS domain-containing protein</fullName>
    </recommendedName>
</protein>
<dbReference type="Ensembl" id="ENSCINT00000025970.2">
    <property type="protein sequence ID" value="ENSCINP00000025724.2"/>
    <property type="gene ID" value="ENSCING00000014152.2"/>
</dbReference>
<proteinExistence type="predicted"/>
<dbReference type="InterPro" id="IPR044926">
    <property type="entry name" value="RGS_subdomain_2"/>
</dbReference>
<dbReference type="HOGENOM" id="CLU_1071690_0_0_1"/>
<reference evidence="4" key="1">
    <citation type="journal article" date="2002" name="Science">
        <title>The draft genome of Ciona intestinalis: insights into chordate and vertebrate origins.</title>
        <authorList>
            <person name="Dehal P."/>
            <person name="Satou Y."/>
            <person name="Campbell R.K."/>
            <person name="Chapman J."/>
            <person name="Degnan B."/>
            <person name="De Tomaso A."/>
            <person name="Davidson B."/>
            <person name="Di Gregorio A."/>
            <person name="Gelpke M."/>
            <person name="Goodstein D.M."/>
            <person name="Harafuji N."/>
            <person name="Hastings K.E."/>
            <person name="Ho I."/>
            <person name="Hotta K."/>
            <person name="Huang W."/>
            <person name="Kawashima T."/>
            <person name="Lemaire P."/>
            <person name="Martinez D."/>
            <person name="Meinertzhagen I.A."/>
            <person name="Necula S."/>
            <person name="Nonaka M."/>
            <person name="Putnam N."/>
            <person name="Rash S."/>
            <person name="Saiga H."/>
            <person name="Satake M."/>
            <person name="Terry A."/>
            <person name="Yamada L."/>
            <person name="Wang H.G."/>
            <person name="Awazu S."/>
            <person name="Azumi K."/>
            <person name="Boore J."/>
            <person name="Branno M."/>
            <person name="Chin-Bow S."/>
            <person name="DeSantis R."/>
            <person name="Doyle S."/>
            <person name="Francino P."/>
            <person name="Keys D.N."/>
            <person name="Haga S."/>
            <person name="Hayashi H."/>
            <person name="Hino K."/>
            <person name="Imai K.S."/>
            <person name="Inaba K."/>
            <person name="Kano S."/>
            <person name="Kobayashi K."/>
            <person name="Kobayashi M."/>
            <person name="Lee B.I."/>
            <person name="Makabe K.W."/>
            <person name="Manohar C."/>
            <person name="Matassi G."/>
            <person name="Medina M."/>
            <person name="Mochizuki Y."/>
            <person name="Mount S."/>
            <person name="Morishita T."/>
            <person name="Miura S."/>
            <person name="Nakayama A."/>
            <person name="Nishizaka S."/>
            <person name="Nomoto H."/>
            <person name="Ohta F."/>
            <person name="Oishi K."/>
            <person name="Rigoutsos I."/>
            <person name="Sano M."/>
            <person name="Sasaki A."/>
            <person name="Sasakura Y."/>
            <person name="Shoguchi E."/>
            <person name="Shin-i T."/>
            <person name="Spagnuolo A."/>
            <person name="Stainier D."/>
            <person name="Suzuki M.M."/>
            <person name="Tassy O."/>
            <person name="Takatori N."/>
            <person name="Tokuoka M."/>
            <person name="Yagi K."/>
            <person name="Yoshizaki F."/>
            <person name="Wada S."/>
            <person name="Zhang C."/>
            <person name="Hyatt P.D."/>
            <person name="Larimer F."/>
            <person name="Detter C."/>
            <person name="Doggett N."/>
            <person name="Glavina T."/>
            <person name="Hawkins T."/>
            <person name="Richardson P."/>
            <person name="Lucas S."/>
            <person name="Kohara Y."/>
            <person name="Levine M."/>
            <person name="Satoh N."/>
            <person name="Rokhsar D.S."/>
        </authorList>
    </citation>
    <scope>NUCLEOTIDE SEQUENCE [LARGE SCALE GENOMIC DNA]</scope>
</reference>
<dbReference type="PROSITE" id="PS50132">
    <property type="entry name" value="RGS"/>
    <property type="match status" value="1"/>
</dbReference>
<name>F7ARA7_CIOIN</name>
<dbReference type="SUPFAM" id="SSF48097">
    <property type="entry name" value="Regulator of G-protein signaling, RGS"/>
    <property type="match status" value="1"/>
</dbReference>
<evidence type="ECO:0000256" key="1">
    <source>
        <dbReference type="SAM" id="MobiDB-lite"/>
    </source>
</evidence>
<dbReference type="Proteomes" id="UP000008144">
    <property type="component" value="Chromosome 9"/>
</dbReference>
<feature type="compositionally biased region" description="Basic residues" evidence="1">
    <location>
        <begin position="45"/>
        <end position="57"/>
    </location>
</feature>
<dbReference type="InParanoid" id="F7ARA7"/>
<evidence type="ECO:0000313" key="4">
    <source>
        <dbReference type="Proteomes" id="UP000008144"/>
    </source>
</evidence>
<reference evidence="3" key="3">
    <citation type="submission" date="2025-08" db="UniProtKB">
        <authorList>
            <consortium name="Ensembl"/>
        </authorList>
    </citation>
    <scope>IDENTIFICATION</scope>
</reference>
<dbReference type="SMART" id="SM00315">
    <property type="entry name" value="RGS"/>
    <property type="match status" value="1"/>
</dbReference>
<evidence type="ECO:0000313" key="3">
    <source>
        <dbReference type="Ensembl" id="ENSCINP00000025724.2"/>
    </source>
</evidence>
<dbReference type="InterPro" id="IPR016137">
    <property type="entry name" value="RGS"/>
</dbReference>
<organism evidence="3 4">
    <name type="scientific">Ciona intestinalis</name>
    <name type="common">Transparent sea squirt</name>
    <name type="synonym">Ascidia intestinalis</name>
    <dbReference type="NCBI Taxonomy" id="7719"/>
    <lineage>
        <taxon>Eukaryota</taxon>
        <taxon>Metazoa</taxon>
        <taxon>Chordata</taxon>
        <taxon>Tunicata</taxon>
        <taxon>Ascidiacea</taxon>
        <taxon>Phlebobranchia</taxon>
        <taxon>Cionidae</taxon>
        <taxon>Ciona</taxon>
    </lineage>
</organism>
<evidence type="ECO:0000259" key="2">
    <source>
        <dbReference type="PROSITE" id="PS50132"/>
    </source>
</evidence>
<dbReference type="PANTHER" id="PTHR10845:SF259">
    <property type="entry name" value="RGS DOMAIN-CONTAINING PROTEIN-RELATED"/>
    <property type="match status" value="1"/>
</dbReference>